<dbReference type="AlphaFoldDB" id="A0AAW0K182"/>
<protein>
    <recommendedName>
        <fullName evidence="1">Myb/SANT-like domain-containing protein</fullName>
    </recommendedName>
</protein>
<name>A0AAW0K182_QUESU</name>
<dbReference type="Pfam" id="PF12776">
    <property type="entry name" value="Myb_DNA-bind_3"/>
    <property type="match status" value="1"/>
</dbReference>
<sequence length="108" mass="12467">MNFNDLCIIYAHTTADGRYSLSNHDIDFDDDIQGVNMGVCCNKSLLDTCKECSKKHWTPAMDQYFARLFLDQLKKGNKIHNTFKKQAWKDMLTLFNGKFGSKYGNKQS</sequence>
<feature type="domain" description="Myb/SANT-like" evidence="1">
    <location>
        <begin position="56"/>
        <end position="107"/>
    </location>
</feature>
<evidence type="ECO:0000313" key="3">
    <source>
        <dbReference type="Proteomes" id="UP000237347"/>
    </source>
</evidence>
<dbReference type="PANTHER" id="PTHR46929">
    <property type="entry name" value="EXPRESSED PROTEIN"/>
    <property type="match status" value="1"/>
</dbReference>
<reference evidence="2 3" key="1">
    <citation type="journal article" date="2018" name="Sci. Data">
        <title>The draft genome sequence of cork oak.</title>
        <authorList>
            <person name="Ramos A.M."/>
            <person name="Usie A."/>
            <person name="Barbosa P."/>
            <person name="Barros P.M."/>
            <person name="Capote T."/>
            <person name="Chaves I."/>
            <person name="Simoes F."/>
            <person name="Abreu I."/>
            <person name="Carrasquinho I."/>
            <person name="Faro C."/>
            <person name="Guimaraes J.B."/>
            <person name="Mendonca D."/>
            <person name="Nobrega F."/>
            <person name="Rodrigues L."/>
            <person name="Saibo N.J.M."/>
            <person name="Varela M.C."/>
            <person name="Egas C."/>
            <person name="Matos J."/>
            <person name="Miguel C.M."/>
            <person name="Oliveira M.M."/>
            <person name="Ricardo C.P."/>
            <person name="Goncalves S."/>
        </authorList>
    </citation>
    <scope>NUCLEOTIDE SEQUENCE [LARGE SCALE GENOMIC DNA]</scope>
    <source>
        <strain evidence="3">cv. HL8</strain>
    </source>
</reference>
<accession>A0AAW0K182</accession>
<organism evidence="2 3">
    <name type="scientific">Quercus suber</name>
    <name type="common">Cork oak</name>
    <dbReference type="NCBI Taxonomy" id="58331"/>
    <lineage>
        <taxon>Eukaryota</taxon>
        <taxon>Viridiplantae</taxon>
        <taxon>Streptophyta</taxon>
        <taxon>Embryophyta</taxon>
        <taxon>Tracheophyta</taxon>
        <taxon>Spermatophyta</taxon>
        <taxon>Magnoliopsida</taxon>
        <taxon>eudicotyledons</taxon>
        <taxon>Gunneridae</taxon>
        <taxon>Pentapetalae</taxon>
        <taxon>rosids</taxon>
        <taxon>fabids</taxon>
        <taxon>Fagales</taxon>
        <taxon>Fagaceae</taxon>
        <taxon>Quercus</taxon>
    </lineage>
</organism>
<dbReference type="PANTHER" id="PTHR46929:SF33">
    <property type="entry name" value="L10-INTERACTING MYB DOMAIN-CONTAINING PROTEIN-LIKE ISOFORM X1"/>
    <property type="match status" value="1"/>
</dbReference>
<dbReference type="Proteomes" id="UP000237347">
    <property type="component" value="Unassembled WGS sequence"/>
</dbReference>
<dbReference type="InterPro" id="IPR024752">
    <property type="entry name" value="Myb/SANT-like_dom"/>
</dbReference>
<keyword evidence="3" id="KW-1185">Reference proteome</keyword>
<gene>
    <name evidence="2" type="ORF">CFP56_026039</name>
</gene>
<proteinExistence type="predicted"/>
<dbReference type="EMBL" id="PKMF04000414">
    <property type="protein sequence ID" value="KAK7833045.1"/>
    <property type="molecule type" value="Genomic_DNA"/>
</dbReference>
<comment type="caution">
    <text evidence="2">The sequence shown here is derived from an EMBL/GenBank/DDBJ whole genome shotgun (WGS) entry which is preliminary data.</text>
</comment>
<evidence type="ECO:0000259" key="1">
    <source>
        <dbReference type="Pfam" id="PF12776"/>
    </source>
</evidence>
<evidence type="ECO:0000313" key="2">
    <source>
        <dbReference type="EMBL" id="KAK7833045.1"/>
    </source>
</evidence>